<reference evidence="2 3" key="1">
    <citation type="journal article" date="2023" name="Sci. Data">
        <title>Genome assembly of the Korean intertidal mud-creeper Batillaria attramentaria.</title>
        <authorList>
            <person name="Patra A.K."/>
            <person name="Ho P.T."/>
            <person name="Jun S."/>
            <person name="Lee S.J."/>
            <person name="Kim Y."/>
            <person name="Won Y.J."/>
        </authorList>
    </citation>
    <scope>NUCLEOTIDE SEQUENCE [LARGE SCALE GENOMIC DNA]</scope>
    <source>
        <strain evidence="2">Wonlab-2016</strain>
    </source>
</reference>
<feature type="chain" id="PRO_5044865110" evidence="1">
    <location>
        <begin position="32"/>
        <end position="70"/>
    </location>
</feature>
<proteinExistence type="predicted"/>
<keyword evidence="3" id="KW-1185">Reference proteome</keyword>
<evidence type="ECO:0000256" key="1">
    <source>
        <dbReference type="SAM" id="SignalP"/>
    </source>
</evidence>
<evidence type="ECO:0000313" key="3">
    <source>
        <dbReference type="Proteomes" id="UP001519460"/>
    </source>
</evidence>
<accession>A0ABD0LZM9</accession>
<dbReference type="Proteomes" id="UP001519460">
    <property type="component" value="Unassembled WGS sequence"/>
</dbReference>
<keyword evidence="1" id="KW-0732">Signal</keyword>
<organism evidence="2 3">
    <name type="scientific">Batillaria attramentaria</name>
    <dbReference type="NCBI Taxonomy" id="370345"/>
    <lineage>
        <taxon>Eukaryota</taxon>
        <taxon>Metazoa</taxon>
        <taxon>Spiralia</taxon>
        <taxon>Lophotrochozoa</taxon>
        <taxon>Mollusca</taxon>
        <taxon>Gastropoda</taxon>
        <taxon>Caenogastropoda</taxon>
        <taxon>Sorbeoconcha</taxon>
        <taxon>Cerithioidea</taxon>
        <taxon>Batillariidae</taxon>
        <taxon>Batillaria</taxon>
    </lineage>
</organism>
<evidence type="ECO:0000313" key="2">
    <source>
        <dbReference type="EMBL" id="KAK7504598.1"/>
    </source>
</evidence>
<name>A0ABD0LZM9_9CAEN</name>
<dbReference type="AlphaFoldDB" id="A0ABD0LZM9"/>
<dbReference type="EMBL" id="JACVVK020000014">
    <property type="protein sequence ID" value="KAK7504598.1"/>
    <property type="molecule type" value="Genomic_DNA"/>
</dbReference>
<gene>
    <name evidence="2" type="ORF">BaRGS_00004084</name>
</gene>
<comment type="caution">
    <text evidence="2">The sequence shown here is derived from an EMBL/GenBank/DDBJ whole genome shotgun (WGS) entry which is preliminary data.</text>
</comment>
<protein>
    <submittedName>
        <fullName evidence="2">Uncharacterized protein</fullName>
    </submittedName>
</protein>
<sequence length="70" mass="7696">MSTRPRNRNNAFDALLTSLVLVSTMTSSVVADVFTSSNKIVELADLEGELLDALRGHINDEYDKLKALSQ</sequence>
<feature type="signal peptide" evidence="1">
    <location>
        <begin position="1"/>
        <end position="31"/>
    </location>
</feature>